<keyword evidence="4" id="KW-1185">Reference proteome</keyword>
<sequence>MYNYIVEIASKMPLPLGVIIPNPIYIAALILLVCVFEIIVTILLIRRKEIRKETALEVIKNPIPDKNSSIDKVNLLNEELATYGFAYMPEKDIFYSIMNGWQRSFGYCQLYDEMAVTISLVIDCEPIRFEYGGKKWMIEFWKGQYGMTTGSEIGIYTTTGPDLDIPGFFNGTFYQSAKDEDFLQMSMVLRKNDEILYKVSGLHWWLTAFKLGEFSHPSELVVDIEITLRDSEMRDAFVNELLAVGYTQEDLTIINNTVSLTFDKPHSKQPFTRIPLTEYLMQKNNEQNCNAYKVLTKGYENTLKKLEYLKNEEPKMYRHILNMGKSRQFFGEYDTIRNFIQKNDILNR</sequence>
<reference evidence="3 4" key="1">
    <citation type="submission" date="2016-10" db="EMBL/GenBank/DDBJ databases">
        <authorList>
            <person name="de Groot N.N."/>
        </authorList>
    </citation>
    <scope>NUCLEOTIDE SEQUENCE [LARGE SCALE GENOMIC DNA]</scope>
    <source>
        <strain evidence="3 4">DSM 1283</strain>
    </source>
</reference>
<feature type="transmembrane region" description="Helical" evidence="1">
    <location>
        <begin position="24"/>
        <end position="45"/>
    </location>
</feature>
<evidence type="ECO:0000313" key="3">
    <source>
        <dbReference type="EMBL" id="SFO41978.1"/>
    </source>
</evidence>
<protein>
    <recommendedName>
        <fullName evidence="2">DUF4474 domain-containing protein</fullName>
    </recommendedName>
</protein>
<keyword evidence="1" id="KW-1133">Transmembrane helix</keyword>
<dbReference type="OrthoDB" id="1863351at2"/>
<feature type="domain" description="DUF4474" evidence="2">
    <location>
        <begin position="76"/>
        <end position="317"/>
    </location>
</feature>
<evidence type="ECO:0000259" key="2">
    <source>
        <dbReference type="Pfam" id="PF14751"/>
    </source>
</evidence>
<organism evidence="3 4">
    <name type="scientific">Anaerocolumna aminovalerica</name>
    <dbReference type="NCBI Taxonomy" id="1527"/>
    <lineage>
        <taxon>Bacteria</taxon>
        <taxon>Bacillati</taxon>
        <taxon>Bacillota</taxon>
        <taxon>Clostridia</taxon>
        <taxon>Lachnospirales</taxon>
        <taxon>Lachnospiraceae</taxon>
        <taxon>Anaerocolumna</taxon>
    </lineage>
</organism>
<accession>A0A1I5H115</accession>
<dbReference type="AlphaFoldDB" id="A0A1I5H115"/>
<dbReference type="Pfam" id="PF14751">
    <property type="entry name" value="DUF4474"/>
    <property type="match status" value="1"/>
</dbReference>
<evidence type="ECO:0000256" key="1">
    <source>
        <dbReference type="SAM" id="Phobius"/>
    </source>
</evidence>
<dbReference type="EMBL" id="FOWD01000024">
    <property type="protein sequence ID" value="SFO41978.1"/>
    <property type="molecule type" value="Genomic_DNA"/>
</dbReference>
<gene>
    <name evidence="3" type="ORF">SAMN04489757_12467</name>
</gene>
<dbReference type="InterPro" id="IPR029322">
    <property type="entry name" value="DUF4474"/>
</dbReference>
<evidence type="ECO:0000313" key="4">
    <source>
        <dbReference type="Proteomes" id="UP000198806"/>
    </source>
</evidence>
<dbReference type="Proteomes" id="UP000198806">
    <property type="component" value="Unassembled WGS sequence"/>
</dbReference>
<proteinExistence type="predicted"/>
<keyword evidence="1" id="KW-0812">Transmembrane</keyword>
<keyword evidence="1" id="KW-0472">Membrane</keyword>
<dbReference type="RefSeq" id="WP_091687410.1">
    <property type="nucleotide sequence ID" value="NZ_BAABFM010000035.1"/>
</dbReference>
<name>A0A1I5H115_9FIRM</name>